<dbReference type="EMBL" id="MK605242">
    <property type="protein sequence ID" value="QBQ73187.1"/>
    <property type="molecule type" value="Genomic_DNA"/>
</dbReference>
<reference evidence="1 2" key="1">
    <citation type="submission" date="2019-03" db="EMBL/GenBank/DDBJ databases">
        <title>Diversity and diversification of Nodularia spumigena cyanophages in the Baltic Sea.</title>
        <authorList>
            <person name="Sulcius S."/>
            <person name="Holmfeldt K."/>
            <person name="Simoliunas E."/>
        </authorList>
    </citation>
    <scope>NUCLEOTIDE SEQUENCE [LARGE SCALE GENOMIC DNA]</scope>
</reference>
<accession>A0A482MGY5</accession>
<evidence type="ECO:0000313" key="1">
    <source>
        <dbReference type="EMBL" id="QBQ73187.1"/>
    </source>
</evidence>
<keyword evidence="2" id="KW-1185">Reference proteome</keyword>
<name>A0A482MGY5_9CAUD</name>
<protein>
    <submittedName>
        <fullName evidence="1">Uncharacterized protein</fullName>
    </submittedName>
</protein>
<organism evidence="1 2">
    <name type="scientific">Nodularia phage vB_NspS-kac65v151</name>
    <dbReference type="NCBI Taxonomy" id="2557579"/>
    <lineage>
        <taxon>Viruses</taxon>
        <taxon>Duplodnaviria</taxon>
        <taxon>Heunggongvirae</taxon>
        <taxon>Uroviricota</taxon>
        <taxon>Caudoviricetes</taxon>
        <taxon>Ravarandavirus</taxon>
        <taxon>Ravarandavirus kac65v151</taxon>
    </lineage>
</organism>
<sequence>MQNLNEATKNKLTAIFMAGCELYKAGEPLPENRIKAMGWRYAKQAELELEIRLASVHEIFGELGRSPEWLDKD</sequence>
<proteinExistence type="predicted"/>
<evidence type="ECO:0000313" key="2">
    <source>
        <dbReference type="Proteomes" id="UP000305794"/>
    </source>
</evidence>
<dbReference type="Proteomes" id="UP000305794">
    <property type="component" value="Segment"/>
</dbReference>
<gene>
    <name evidence="1" type="ORF">kac65v151_gp157</name>
</gene>